<feature type="site" description="Deprotonates C-terminal active site Cys" evidence="5">
    <location>
        <position position="23"/>
    </location>
</feature>
<evidence type="ECO:0000256" key="3">
    <source>
        <dbReference type="NCBIfam" id="TIGR01068"/>
    </source>
</evidence>
<feature type="disulfide bond" description="Redox-active" evidence="6">
    <location>
        <begin position="29"/>
        <end position="32"/>
    </location>
</feature>
<dbReference type="GO" id="GO:0045454">
    <property type="term" value="P:cell redox homeostasis"/>
    <property type="evidence" value="ECO:0007669"/>
    <property type="project" value="TreeGrafter"/>
</dbReference>
<feature type="site" description="Contributes to redox potential value" evidence="5">
    <location>
        <position position="31"/>
    </location>
</feature>
<comment type="similarity">
    <text evidence="4">Belongs to the thioredoxin family.</text>
</comment>
<evidence type="ECO:0000313" key="8">
    <source>
        <dbReference type="EMBL" id="KWA84320.1"/>
    </source>
</evidence>
<dbReference type="InterPro" id="IPR017937">
    <property type="entry name" value="Thioredoxin_CS"/>
</dbReference>
<dbReference type="NCBIfam" id="TIGR01068">
    <property type="entry name" value="thioredoxin"/>
    <property type="match status" value="1"/>
</dbReference>
<dbReference type="PROSITE" id="PS51352">
    <property type="entry name" value="THIOREDOXIN_2"/>
    <property type="match status" value="1"/>
</dbReference>
<dbReference type="PRINTS" id="PR00421">
    <property type="entry name" value="THIOREDOXIN"/>
</dbReference>
<dbReference type="PIRSF" id="PIRSF000077">
    <property type="entry name" value="Thioredoxin"/>
    <property type="match status" value="1"/>
</dbReference>
<dbReference type="Proteomes" id="UP000060630">
    <property type="component" value="Unassembled WGS sequence"/>
</dbReference>
<organism evidence="8 9">
    <name type="scientific">Burkholderia ubonensis</name>
    <dbReference type="NCBI Taxonomy" id="101571"/>
    <lineage>
        <taxon>Bacteria</taxon>
        <taxon>Pseudomonadati</taxon>
        <taxon>Pseudomonadota</taxon>
        <taxon>Betaproteobacteria</taxon>
        <taxon>Burkholderiales</taxon>
        <taxon>Burkholderiaceae</taxon>
        <taxon>Burkholderia</taxon>
        <taxon>Burkholderia cepacia complex</taxon>
    </lineage>
</organism>
<dbReference type="GO" id="GO:0015035">
    <property type="term" value="F:protein-disulfide reductase activity"/>
    <property type="evidence" value="ECO:0007669"/>
    <property type="project" value="UniProtKB-UniRule"/>
</dbReference>
<dbReference type="InterPro" id="IPR005746">
    <property type="entry name" value="Thioredoxin"/>
</dbReference>
<dbReference type="PANTHER" id="PTHR43601:SF3">
    <property type="entry name" value="THIOREDOXIN, MITOCHONDRIAL"/>
    <property type="match status" value="1"/>
</dbReference>
<dbReference type="CDD" id="cd02947">
    <property type="entry name" value="TRX_family"/>
    <property type="match status" value="1"/>
</dbReference>
<evidence type="ECO:0000256" key="2">
    <source>
        <dbReference type="ARBA" id="ARBA00023284"/>
    </source>
</evidence>
<dbReference type="EMBL" id="LPHD01000049">
    <property type="protein sequence ID" value="KWA84320.1"/>
    <property type="molecule type" value="Genomic_DNA"/>
</dbReference>
<name>A0A106QD98_9BURK</name>
<keyword evidence="1 6" id="KW-1015">Disulfide bond</keyword>
<comment type="caution">
    <text evidence="8">The sequence shown here is derived from an EMBL/GenBank/DDBJ whole genome shotgun (WGS) entry which is preliminary data.</text>
</comment>
<feature type="site" description="Contributes to redox potential value" evidence="5">
    <location>
        <position position="30"/>
    </location>
</feature>
<evidence type="ECO:0000256" key="5">
    <source>
        <dbReference type="PIRSR" id="PIRSR000077-1"/>
    </source>
</evidence>
<dbReference type="PROSITE" id="PS00194">
    <property type="entry name" value="THIOREDOXIN_1"/>
    <property type="match status" value="1"/>
</dbReference>
<dbReference type="Pfam" id="PF00085">
    <property type="entry name" value="Thioredoxin"/>
    <property type="match status" value="1"/>
</dbReference>
<dbReference type="AlphaFoldDB" id="A0A106QD98"/>
<evidence type="ECO:0000313" key="9">
    <source>
        <dbReference type="Proteomes" id="UP000060630"/>
    </source>
</evidence>
<evidence type="ECO:0000256" key="1">
    <source>
        <dbReference type="ARBA" id="ARBA00023157"/>
    </source>
</evidence>
<sequence>MIEIKTPAELQEQILTADVALLDFWAPWCGPCRMMMPNLENLQSNNPDLPIGKVNVDENQELAKAFGIRGIPTLVLLKKGEVQGTLVGAQSLERLQQFVKA</sequence>
<dbReference type="RefSeq" id="WP_060192717.1">
    <property type="nucleotide sequence ID" value="NZ_LPHD01000049.1"/>
</dbReference>
<accession>A0A106QD98</accession>
<keyword evidence="2 6" id="KW-0676">Redox-active center</keyword>
<protein>
    <recommendedName>
        <fullName evidence="3 4">Thioredoxin</fullName>
    </recommendedName>
</protein>
<feature type="domain" description="Thioredoxin" evidence="7">
    <location>
        <begin position="1"/>
        <end position="101"/>
    </location>
</feature>
<dbReference type="InterPro" id="IPR036249">
    <property type="entry name" value="Thioredoxin-like_sf"/>
</dbReference>
<evidence type="ECO:0000256" key="4">
    <source>
        <dbReference type="PIRNR" id="PIRNR000077"/>
    </source>
</evidence>
<proteinExistence type="inferred from homology"/>
<evidence type="ECO:0000259" key="7">
    <source>
        <dbReference type="PROSITE" id="PS51352"/>
    </source>
</evidence>
<dbReference type="InterPro" id="IPR013766">
    <property type="entry name" value="Thioredoxin_domain"/>
</dbReference>
<dbReference type="SUPFAM" id="SSF52833">
    <property type="entry name" value="Thioredoxin-like"/>
    <property type="match status" value="1"/>
</dbReference>
<evidence type="ECO:0000256" key="6">
    <source>
        <dbReference type="PIRSR" id="PIRSR000077-4"/>
    </source>
</evidence>
<dbReference type="PANTHER" id="PTHR43601">
    <property type="entry name" value="THIOREDOXIN, MITOCHONDRIAL"/>
    <property type="match status" value="1"/>
</dbReference>
<gene>
    <name evidence="8" type="ORF">WL29_23475</name>
</gene>
<reference evidence="8 9" key="1">
    <citation type="submission" date="2015-11" db="EMBL/GenBank/DDBJ databases">
        <title>Expanding the genomic diversity of Burkholderia species for the development of highly accurate diagnostics.</title>
        <authorList>
            <person name="Sahl J."/>
            <person name="Keim P."/>
            <person name="Wagner D."/>
        </authorList>
    </citation>
    <scope>NUCLEOTIDE SEQUENCE [LARGE SCALE GENOMIC DNA]</scope>
    <source>
        <strain evidence="8 9">MSMB2087WGS</strain>
    </source>
</reference>
<dbReference type="Gene3D" id="3.40.30.10">
    <property type="entry name" value="Glutaredoxin"/>
    <property type="match status" value="1"/>
</dbReference>
<feature type="active site" description="Nucleophile" evidence="5">
    <location>
        <position position="32"/>
    </location>
</feature>
<feature type="active site" description="Nucleophile" evidence="5">
    <location>
        <position position="29"/>
    </location>
</feature>